<dbReference type="PATRIC" id="fig|927661.3.peg.3687"/>
<sequence length="111" mass="11661">MITVCRDCCCGSTTKHPSVDHHGQLARLRDALGDTIRVRVSACLDRCAQSNVLVVNPSPAGRRAGGRPAWLGLVLDPDAIDDVIAWVRAGGPGIAEPPATLDLYAIDPPPA</sequence>
<keyword evidence="2" id="KW-1185">Reference proteome</keyword>
<accession>A0A010YQP8</accession>
<organism evidence="1 2">
    <name type="scientific">Cryptosporangium arvum DSM 44712</name>
    <dbReference type="NCBI Taxonomy" id="927661"/>
    <lineage>
        <taxon>Bacteria</taxon>
        <taxon>Bacillati</taxon>
        <taxon>Actinomycetota</taxon>
        <taxon>Actinomycetes</taxon>
        <taxon>Cryptosporangiales</taxon>
        <taxon>Cryptosporangiaceae</taxon>
        <taxon>Cryptosporangium</taxon>
    </lineage>
</organism>
<dbReference type="EMBL" id="JFBT01000001">
    <property type="protein sequence ID" value="EXG82530.1"/>
    <property type="molecule type" value="Genomic_DNA"/>
</dbReference>
<dbReference type="HOGENOM" id="CLU_119509_1_0_11"/>
<protein>
    <recommendedName>
        <fullName evidence="3">(2Fe-2S) ferredoxin domain-containing protein</fullName>
    </recommendedName>
</protein>
<evidence type="ECO:0000313" key="2">
    <source>
        <dbReference type="Proteomes" id="UP000021053"/>
    </source>
</evidence>
<comment type="caution">
    <text evidence="1">The sequence shown here is derived from an EMBL/GenBank/DDBJ whole genome shotgun (WGS) entry which is preliminary data.</text>
</comment>
<reference evidence="1 2" key="1">
    <citation type="submission" date="2013-07" db="EMBL/GenBank/DDBJ databases">
        <authorList>
            <consortium name="DOE Joint Genome Institute"/>
            <person name="Eisen J."/>
            <person name="Huntemann M."/>
            <person name="Han J."/>
            <person name="Chen A."/>
            <person name="Kyrpides N."/>
            <person name="Mavromatis K."/>
            <person name="Markowitz V."/>
            <person name="Palaniappan K."/>
            <person name="Ivanova N."/>
            <person name="Schaumberg A."/>
            <person name="Pati A."/>
            <person name="Liolios K."/>
            <person name="Nordberg H.P."/>
            <person name="Cantor M.N."/>
            <person name="Hua S.X."/>
            <person name="Woyke T."/>
        </authorList>
    </citation>
    <scope>NUCLEOTIDE SEQUENCE [LARGE SCALE GENOMIC DNA]</scope>
    <source>
        <strain evidence="1 2">DSM 44712</strain>
    </source>
</reference>
<dbReference type="AlphaFoldDB" id="A0A010YQP8"/>
<dbReference type="Proteomes" id="UP000021053">
    <property type="component" value="Unassembled WGS sequence"/>
</dbReference>
<gene>
    <name evidence="1" type="ORF">CryarDRAFT_3721</name>
</gene>
<proteinExistence type="predicted"/>
<evidence type="ECO:0000313" key="1">
    <source>
        <dbReference type="EMBL" id="EXG82530.1"/>
    </source>
</evidence>
<name>A0A010YQP8_9ACTN</name>
<evidence type="ECO:0008006" key="3">
    <source>
        <dbReference type="Google" id="ProtNLM"/>
    </source>
</evidence>